<dbReference type="InterPro" id="IPR025996">
    <property type="entry name" value="MT1864/Rv1816-like_C"/>
</dbReference>
<dbReference type="Pfam" id="PF00440">
    <property type="entry name" value="TetR_N"/>
    <property type="match status" value="1"/>
</dbReference>
<keyword evidence="2" id="KW-1185">Reference proteome</keyword>
<dbReference type="PANTHER" id="PTHR30055:SF220">
    <property type="entry name" value="TETR-FAMILY REGULATORY PROTEIN"/>
    <property type="match status" value="1"/>
</dbReference>
<dbReference type="Pfam" id="PF13305">
    <property type="entry name" value="TetR_C_33"/>
    <property type="match status" value="1"/>
</dbReference>
<evidence type="ECO:0000313" key="1">
    <source>
        <dbReference type="EMBL" id="ATZ29014.1"/>
    </source>
</evidence>
<name>A0A2K8PQL5_STRLA</name>
<dbReference type="GO" id="GO:0000976">
    <property type="term" value="F:transcription cis-regulatory region binding"/>
    <property type="evidence" value="ECO:0007669"/>
    <property type="project" value="TreeGrafter"/>
</dbReference>
<dbReference type="SUPFAM" id="SSF46689">
    <property type="entry name" value="Homeodomain-like"/>
    <property type="match status" value="1"/>
</dbReference>
<dbReference type="InterPro" id="IPR001647">
    <property type="entry name" value="HTH_TetR"/>
</dbReference>
<organism evidence="1 2">
    <name type="scientific">Streptomyces lavendulae subsp. lavendulae</name>
    <dbReference type="NCBI Taxonomy" id="58340"/>
    <lineage>
        <taxon>Bacteria</taxon>
        <taxon>Bacillati</taxon>
        <taxon>Actinomycetota</taxon>
        <taxon>Actinomycetes</taxon>
        <taxon>Kitasatosporales</taxon>
        <taxon>Streptomycetaceae</taxon>
        <taxon>Streptomyces</taxon>
    </lineage>
</organism>
<dbReference type="AlphaFoldDB" id="A0A2K8PQL5"/>
<protein>
    <submittedName>
        <fullName evidence="1">Transcriptional regulator, TetR family</fullName>
    </submittedName>
</protein>
<gene>
    <name evidence="1" type="ORF">SLAV_36245</name>
</gene>
<dbReference type="PROSITE" id="PS50977">
    <property type="entry name" value="HTH_TETR_2"/>
    <property type="match status" value="1"/>
</dbReference>
<dbReference type="PANTHER" id="PTHR30055">
    <property type="entry name" value="HTH-TYPE TRANSCRIPTIONAL REGULATOR RUTR"/>
    <property type="match status" value="1"/>
</dbReference>
<sequence length="227" mass="23784">MVSNVGGATIVVNDNIWRGEPALTEGPYHHGNLRAALLERAEAVLTESGVDGLSLRALARDLGVSHAAPSRHFRDRQALLDALAVSGFTRLNARLRTAAEAPGPVPARLAGLGRAYVEFAVTQAPLLALMFSAKHADDSSAELRELGHHSLDTAAALIAQAQEEGAVRAGDPARLAQVAFSTVHGLATLALGSLLDDTPLAEATDLALDVLLTGLRHPDRQGPSRLI</sequence>
<dbReference type="InterPro" id="IPR036271">
    <property type="entry name" value="Tet_transcr_reg_TetR-rel_C_sf"/>
</dbReference>
<dbReference type="EMBL" id="CP024985">
    <property type="protein sequence ID" value="ATZ29014.1"/>
    <property type="molecule type" value="Genomic_DNA"/>
</dbReference>
<dbReference type="InterPro" id="IPR050109">
    <property type="entry name" value="HTH-type_TetR-like_transc_reg"/>
</dbReference>
<dbReference type="Gene3D" id="1.10.357.10">
    <property type="entry name" value="Tetracycline Repressor, domain 2"/>
    <property type="match status" value="1"/>
</dbReference>
<dbReference type="InterPro" id="IPR009057">
    <property type="entry name" value="Homeodomain-like_sf"/>
</dbReference>
<accession>A0A2K8PQL5</accession>
<reference evidence="1 2" key="1">
    <citation type="submission" date="2017-11" db="EMBL/GenBank/DDBJ databases">
        <title>Complete genome sequence of Streptomyces lavendulae subsp. lavendulae CCM 3239 (formerly 'Streptomyces aureofaciens CCM 3239'), the producer of the angucycline-type antibiotic auricin.</title>
        <authorList>
            <person name="Busche T."/>
            <person name="Novakova R."/>
            <person name="Al'Dilaimi A."/>
            <person name="Homerova D."/>
            <person name="Feckova L."/>
            <person name="Rezuchova B."/>
            <person name="Mingyar E."/>
            <person name="Csolleiova D."/>
            <person name="Bekeova C."/>
            <person name="Winkler A."/>
            <person name="Sevcikova B."/>
            <person name="Kalinowski J."/>
            <person name="Kormanec J."/>
            <person name="Ruckert C."/>
        </authorList>
    </citation>
    <scope>NUCLEOTIDE SEQUENCE [LARGE SCALE GENOMIC DNA]</scope>
    <source>
        <strain evidence="1 2">CCM 3239</strain>
    </source>
</reference>
<dbReference type="Proteomes" id="UP000231791">
    <property type="component" value="Chromosome"/>
</dbReference>
<dbReference type="KEGG" id="slx:SLAV_36245"/>
<proteinExistence type="predicted"/>
<dbReference type="GO" id="GO:0003700">
    <property type="term" value="F:DNA-binding transcription factor activity"/>
    <property type="evidence" value="ECO:0007669"/>
    <property type="project" value="TreeGrafter"/>
</dbReference>
<dbReference type="SUPFAM" id="SSF48498">
    <property type="entry name" value="Tetracyclin repressor-like, C-terminal domain"/>
    <property type="match status" value="1"/>
</dbReference>
<evidence type="ECO:0000313" key="2">
    <source>
        <dbReference type="Proteomes" id="UP000231791"/>
    </source>
</evidence>